<feature type="region of interest" description="Disordered" evidence="1">
    <location>
        <begin position="415"/>
        <end position="516"/>
    </location>
</feature>
<dbReference type="Gene3D" id="3.60.10.10">
    <property type="entry name" value="Endonuclease/exonuclease/phosphatase"/>
    <property type="match status" value="1"/>
</dbReference>
<evidence type="ECO:0000313" key="2">
    <source>
        <dbReference type="WBParaSite" id="SSLN_0001053701-mRNA-1"/>
    </source>
</evidence>
<feature type="compositionally biased region" description="Basic and acidic residues" evidence="1">
    <location>
        <begin position="446"/>
        <end position="456"/>
    </location>
</feature>
<dbReference type="PANTHER" id="PTHR23227">
    <property type="entry name" value="BUCENTAUR RELATED"/>
    <property type="match status" value="1"/>
</dbReference>
<dbReference type="PANTHER" id="PTHR23227:SF84">
    <property type="entry name" value="ENDONUCLEASE_EXONUCLEASE_PHOSPHATASE DOMAIN-CONTAINING PROTEIN"/>
    <property type="match status" value="1"/>
</dbReference>
<evidence type="ECO:0000256" key="1">
    <source>
        <dbReference type="SAM" id="MobiDB-lite"/>
    </source>
</evidence>
<dbReference type="InterPro" id="IPR027124">
    <property type="entry name" value="Swc5/CFDP1/2"/>
</dbReference>
<accession>A0A183T0Z5</accession>
<sequence>LMSLRLPLRGDKFATLISAYAPPMTSSDAAKDKFYEDLHSLLATVSKADKLIVLGDFNAHVGTDPASWRGVMGPHGLAGFNENGLLLRTCAEHRLILTNTYFPLLKRQKANWRDKQDMVVTKSIPDADGWTDHRLVISKMRRCLQPRRRPQGKRPQGKFNTVLLNVPAHYLHFSNELANRLANLPVADADISVENRCNELANRLANLPVADADISVENRWCQLRDTIQSTALDVLGRARFQHQDWFNDNDAAINALLVENNQLHKAYIDCPTGANKRASYRRYADRNEWKNFFAATKAVYGPPVKGAAPLLSTDGRTLLTEKAQILTRWIEHFQSVFNQPSTISDAAIDRLPEVEINANLDPLALSPRNHESRAETLQRESTWFGYDPCWDLQARWTPANESIHSALLGDVAQRTSPSGFQRRHHCPPIQKERKPPTLRQPPRNFATEHRWKDLRPHSPQPLERSPGARTAPGKSMRLPTTQRNNRHDLRCSPAAREVPRDADSPLHYLCGPDESL</sequence>
<dbReference type="InterPro" id="IPR036691">
    <property type="entry name" value="Endo/exonu/phosph_ase_sf"/>
</dbReference>
<organism evidence="2">
    <name type="scientific">Schistocephalus solidus</name>
    <name type="common">Tapeworm</name>
    <dbReference type="NCBI Taxonomy" id="70667"/>
    <lineage>
        <taxon>Eukaryota</taxon>
        <taxon>Metazoa</taxon>
        <taxon>Spiralia</taxon>
        <taxon>Lophotrochozoa</taxon>
        <taxon>Platyhelminthes</taxon>
        <taxon>Cestoda</taxon>
        <taxon>Eucestoda</taxon>
        <taxon>Diphyllobothriidea</taxon>
        <taxon>Diphyllobothriidae</taxon>
        <taxon>Schistocephalus</taxon>
    </lineage>
</organism>
<dbReference type="AlphaFoldDB" id="A0A183T0Z5"/>
<dbReference type="WBParaSite" id="SSLN_0001053701-mRNA-1">
    <property type="protein sequence ID" value="SSLN_0001053701-mRNA-1"/>
    <property type="gene ID" value="SSLN_0001053701"/>
</dbReference>
<proteinExistence type="predicted"/>
<protein>
    <submittedName>
        <fullName evidence="2">Endo/exonuclease/phosphatase domain-containing protein</fullName>
    </submittedName>
</protein>
<reference evidence="2" key="1">
    <citation type="submission" date="2016-06" db="UniProtKB">
        <authorList>
            <consortium name="WormBaseParasite"/>
        </authorList>
    </citation>
    <scope>IDENTIFICATION</scope>
</reference>
<name>A0A183T0Z5_SCHSO</name>
<dbReference type="SUPFAM" id="SSF56219">
    <property type="entry name" value="DNase I-like"/>
    <property type="match status" value="1"/>
</dbReference>